<dbReference type="Gene3D" id="1.25.40.10">
    <property type="entry name" value="Tetratricopeptide repeat domain"/>
    <property type="match status" value="1"/>
</dbReference>
<feature type="signal peptide" evidence="1">
    <location>
        <begin position="1"/>
        <end position="18"/>
    </location>
</feature>
<feature type="chain" id="PRO_5010561734" evidence="1">
    <location>
        <begin position="19"/>
        <end position="395"/>
    </location>
</feature>
<dbReference type="SUPFAM" id="SSF48452">
    <property type="entry name" value="TPR-like"/>
    <property type="match status" value="1"/>
</dbReference>
<reference evidence="2 3" key="1">
    <citation type="submission" date="2017-02" db="EMBL/GenBank/DDBJ databases">
        <authorList>
            <person name="Peterson S.W."/>
        </authorList>
    </citation>
    <scope>NUCLEOTIDE SEQUENCE [LARGE SCALE GENOMIC DNA]</scope>
    <source>
        <strain evidence="2 3">ATCC 43324</strain>
    </source>
</reference>
<dbReference type="AlphaFoldDB" id="A0A1T4NHG3"/>
<dbReference type="EMBL" id="FUXK01000010">
    <property type="protein sequence ID" value="SJZ78563.1"/>
    <property type="molecule type" value="Genomic_DNA"/>
</dbReference>
<protein>
    <submittedName>
        <fullName evidence="2">Tfp pilus assembly protein PilF</fullName>
    </submittedName>
</protein>
<sequence>MKKLLVCFLLCIPLCMQANKKTISLARDYIRSGKNLEKAEGLLCELLQDPVYRGNDKIWKMLFDAQQKQYEQFNEKLYLQQNIDTAAFFQVAHRMFNTLEGLDSVEQVPTAKGKIKMKYREQSAAILNQYRPNLFNGGLFFARNQDYQQAYTLLNSYISCAEKPLFKGYHYAEKDTNLPIAAYWSVYCGYKMRDAAATLRYATLAEKDQTHADNLLQYLTETYWQQRDTTRYLQILCKGFQAYPHNPFYFSHLVEYYHTLGDDATALDYCNRALQTMPNNVRYRLTKSSLLLNMGRYQECLQLSKKLIAENDTLADAQLYAGLAIFNQAIILDKSQKYNAKQRAQILEIYREARPYLERYRQLKPDQKKQWALPLYTIYMNLNMEKEFIEMEKLL</sequence>
<evidence type="ECO:0000256" key="1">
    <source>
        <dbReference type="SAM" id="SignalP"/>
    </source>
</evidence>
<dbReference type="Proteomes" id="UP000190065">
    <property type="component" value="Unassembled WGS sequence"/>
</dbReference>
<dbReference type="STRING" id="28136.SAMN02745202_01072"/>
<name>A0A1T4NHG3_9BACT</name>
<dbReference type="eggNOG" id="COG0457">
    <property type="taxonomic scope" value="Bacteria"/>
</dbReference>
<proteinExistence type="predicted"/>
<evidence type="ECO:0000313" key="3">
    <source>
        <dbReference type="Proteomes" id="UP000190065"/>
    </source>
</evidence>
<gene>
    <name evidence="2" type="ORF">SAMN02745202_01072</name>
</gene>
<dbReference type="InterPro" id="IPR011990">
    <property type="entry name" value="TPR-like_helical_dom_sf"/>
</dbReference>
<organism evidence="2 3">
    <name type="scientific">Segatella oulorum</name>
    <dbReference type="NCBI Taxonomy" id="28136"/>
    <lineage>
        <taxon>Bacteria</taxon>
        <taxon>Pseudomonadati</taxon>
        <taxon>Bacteroidota</taxon>
        <taxon>Bacteroidia</taxon>
        <taxon>Bacteroidales</taxon>
        <taxon>Prevotellaceae</taxon>
        <taxon>Segatella</taxon>
    </lineage>
</organism>
<dbReference type="RefSeq" id="WP_025071148.1">
    <property type="nucleotide sequence ID" value="NZ_FUXK01000010.1"/>
</dbReference>
<evidence type="ECO:0000313" key="2">
    <source>
        <dbReference type="EMBL" id="SJZ78563.1"/>
    </source>
</evidence>
<accession>A0A1T4NHG3</accession>
<keyword evidence="1" id="KW-0732">Signal</keyword>